<sequence length="96" mass="10440">MGAADFMTRASGATAREAFQNATAEARHEYGHRGYTGSIAEKRDFQMLTVPDGKTLEQFAEEIVCDDEHWASDKRGPAACFALGDTEFLFVGVASC</sequence>
<proteinExistence type="predicted"/>
<evidence type="ECO:0000313" key="2">
    <source>
        <dbReference type="Proteomes" id="UP001596060"/>
    </source>
</evidence>
<dbReference type="EMBL" id="JBHSLU010000017">
    <property type="protein sequence ID" value="MFC5505485.1"/>
    <property type="molecule type" value="Genomic_DNA"/>
</dbReference>
<reference evidence="2" key="1">
    <citation type="journal article" date="2019" name="Int. J. Syst. Evol. Microbiol.">
        <title>The Global Catalogue of Microorganisms (GCM) 10K type strain sequencing project: providing services to taxonomists for standard genome sequencing and annotation.</title>
        <authorList>
            <consortium name="The Broad Institute Genomics Platform"/>
            <consortium name="The Broad Institute Genome Sequencing Center for Infectious Disease"/>
            <person name="Wu L."/>
            <person name="Ma J."/>
        </authorList>
    </citation>
    <scope>NUCLEOTIDE SEQUENCE [LARGE SCALE GENOMIC DNA]</scope>
    <source>
        <strain evidence="2">CCUG 43117</strain>
    </source>
</reference>
<organism evidence="1 2">
    <name type="scientific">Bosea massiliensis</name>
    <dbReference type="NCBI Taxonomy" id="151419"/>
    <lineage>
        <taxon>Bacteria</taxon>
        <taxon>Pseudomonadati</taxon>
        <taxon>Pseudomonadota</taxon>
        <taxon>Alphaproteobacteria</taxon>
        <taxon>Hyphomicrobiales</taxon>
        <taxon>Boseaceae</taxon>
        <taxon>Bosea</taxon>
    </lineage>
</organism>
<gene>
    <name evidence="1" type="ORF">ACFPN9_09470</name>
</gene>
<dbReference type="Proteomes" id="UP001596060">
    <property type="component" value="Unassembled WGS sequence"/>
</dbReference>
<evidence type="ECO:0000313" key="1">
    <source>
        <dbReference type="EMBL" id="MFC5505485.1"/>
    </source>
</evidence>
<protein>
    <submittedName>
        <fullName evidence="1">Uncharacterized protein</fullName>
    </submittedName>
</protein>
<keyword evidence="2" id="KW-1185">Reference proteome</keyword>
<accession>A0ABW0NZD6</accession>
<comment type="caution">
    <text evidence="1">The sequence shown here is derived from an EMBL/GenBank/DDBJ whole genome shotgun (WGS) entry which is preliminary data.</text>
</comment>
<dbReference type="RefSeq" id="WP_377816654.1">
    <property type="nucleotide sequence ID" value="NZ_JBHSLU010000017.1"/>
</dbReference>
<name>A0ABW0NZD6_9HYPH</name>